<comment type="caution">
    <text evidence="1">The sequence shown here is derived from an EMBL/GenBank/DDBJ whole genome shotgun (WGS) entry which is preliminary data.</text>
</comment>
<dbReference type="AlphaFoldDB" id="A0A645IRI8"/>
<organism evidence="1">
    <name type="scientific">bioreactor metagenome</name>
    <dbReference type="NCBI Taxonomy" id="1076179"/>
    <lineage>
        <taxon>unclassified sequences</taxon>
        <taxon>metagenomes</taxon>
        <taxon>ecological metagenomes</taxon>
    </lineage>
</organism>
<name>A0A645IRI8_9ZZZZ</name>
<gene>
    <name evidence="1" type="ORF">SDC9_201382</name>
</gene>
<dbReference type="EMBL" id="VSSQ01121142">
    <property type="protein sequence ID" value="MPN53716.1"/>
    <property type="molecule type" value="Genomic_DNA"/>
</dbReference>
<evidence type="ECO:0000313" key="1">
    <source>
        <dbReference type="EMBL" id="MPN53716.1"/>
    </source>
</evidence>
<proteinExistence type="predicted"/>
<protein>
    <recommendedName>
        <fullName evidence="2">Outer membrane protein beta-barrel domain-containing protein</fullName>
    </recommendedName>
</protein>
<accession>A0A645IRI8</accession>
<reference evidence="1" key="1">
    <citation type="submission" date="2019-08" db="EMBL/GenBank/DDBJ databases">
        <authorList>
            <person name="Kucharzyk K."/>
            <person name="Murdoch R.W."/>
            <person name="Higgins S."/>
            <person name="Loffler F."/>
        </authorList>
    </citation>
    <scope>NUCLEOTIDE SEQUENCE</scope>
</reference>
<evidence type="ECO:0008006" key="2">
    <source>
        <dbReference type="Google" id="ProtNLM"/>
    </source>
</evidence>
<sequence length="112" mass="11972">MITGGISLDLLGLVRVGLGMGPRVYALIDDQGNASIYGPNGELTATTDFEDAFMNAPMTYRATVDLKLGNLMVGVNYTVDSDGFTFANMDTTKLAPQFDYGKLGASVTFILF</sequence>